<evidence type="ECO:0000313" key="3">
    <source>
        <dbReference type="Proteomes" id="UP001149165"/>
    </source>
</evidence>
<reference evidence="2" key="1">
    <citation type="submission" date="2022-11" db="EMBL/GenBank/DDBJ databases">
        <authorList>
            <person name="Petersen C."/>
        </authorList>
    </citation>
    <scope>NUCLEOTIDE SEQUENCE</scope>
    <source>
        <strain evidence="2">IBT 30069</strain>
    </source>
</reference>
<dbReference type="OrthoDB" id="10252009at2759"/>
<dbReference type="SUPFAM" id="SSF52799">
    <property type="entry name" value="(Phosphotyrosine protein) phosphatases II"/>
    <property type="match status" value="1"/>
</dbReference>
<sequence length="154" mass="17593">MSDITETEKIEQARIKEQDRNRRWEMAYKARIRQIVPGLCLGNVQASHHKETLLRNHINAMVSLTDAHWTWWRSTTRSAGIPEDRHKWVQCVDSSTQNLLVHMSDICDFIDQMACPALSSLSSLHVQPEQDADTHTATNANDRSSDANAPPKLY</sequence>
<protein>
    <submittedName>
        <fullName evidence="2">Dual specificity phosphatase Yvh1</fullName>
    </submittedName>
</protein>
<reference evidence="2" key="2">
    <citation type="journal article" date="2023" name="IMA Fungus">
        <title>Comparative genomic study of the Penicillium genus elucidates a diverse pangenome and 15 lateral gene transfer events.</title>
        <authorList>
            <person name="Petersen C."/>
            <person name="Sorensen T."/>
            <person name="Nielsen M.R."/>
            <person name="Sondergaard T.E."/>
            <person name="Sorensen J.L."/>
            <person name="Fitzpatrick D.A."/>
            <person name="Frisvad J.C."/>
            <person name="Nielsen K.L."/>
        </authorList>
    </citation>
    <scope>NUCLEOTIDE SEQUENCE</scope>
    <source>
        <strain evidence="2">IBT 30069</strain>
    </source>
</reference>
<dbReference type="Proteomes" id="UP001149165">
    <property type="component" value="Unassembled WGS sequence"/>
</dbReference>
<dbReference type="InterPro" id="IPR029021">
    <property type="entry name" value="Prot-tyrosine_phosphatase-like"/>
</dbReference>
<dbReference type="EMBL" id="JAPQKH010000004">
    <property type="protein sequence ID" value="KAJ5100227.1"/>
    <property type="molecule type" value="Genomic_DNA"/>
</dbReference>
<evidence type="ECO:0000256" key="1">
    <source>
        <dbReference type="SAM" id="MobiDB-lite"/>
    </source>
</evidence>
<dbReference type="Gene3D" id="3.90.190.10">
    <property type="entry name" value="Protein tyrosine phosphatase superfamily"/>
    <property type="match status" value="1"/>
</dbReference>
<comment type="caution">
    <text evidence="2">The sequence shown here is derived from an EMBL/GenBank/DDBJ whole genome shotgun (WGS) entry which is preliminary data.</text>
</comment>
<organism evidence="2 3">
    <name type="scientific">Penicillium angulare</name>
    <dbReference type="NCBI Taxonomy" id="116970"/>
    <lineage>
        <taxon>Eukaryota</taxon>
        <taxon>Fungi</taxon>
        <taxon>Dikarya</taxon>
        <taxon>Ascomycota</taxon>
        <taxon>Pezizomycotina</taxon>
        <taxon>Eurotiomycetes</taxon>
        <taxon>Eurotiomycetidae</taxon>
        <taxon>Eurotiales</taxon>
        <taxon>Aspergillaceae</taxon>
        <taxon>Penicillium</taxon>
    </lineage>
</organism>
<dbReference type="AlphaFoldDB" id="A0A9W9FHD4"/>
<gene>
    <name evidence="2" type="ORF">N7456_006279</name>
</gene>
<name>A0A9W9FHD4_9EURO</name>
<feature type="region of interest" description="Disordered" evidence="1">
    <location>
        <begin position="126"/>
        <end position="154"/>
    </location>
</feature>
<keyword evidence="3" id="KW-1185">Reference proteome</keyword>
<evidence type="ECO:0000313" key="2">
    <source>
        <dbReference type="EMBL" id="KAJ5100227.1"/>
    </source>
</evidence>
<accession>A0A9W9FHD4</accession>
<dbReference type="CDD" id="cd14498">
    <property type="entry name" value="DSP"/>
    <property type="match status" value="1"/>
</dbReference>
<proteinExistence type="predicted"/>